<accession>A0A1H3E843</accession>
<feature type="domain" description="YspA cpYpsA-related SLOG" evidence="1">
    <location>
        <begin position="1"/>
        <end position="67"/>
    </location>
</feature>
<dbReference type="STRING" id="762486.SAMN05444411_1096"/>
<dbReference type="RefSeq" id="WP_090124700.1">
    <property type="nucleotide sequence ID" value="NZ_FNNJ01000009.1"/>
</dbReference>
<reference evidence="2 3" key="1">
    <citation type="submission" date="2016-10" db="EMBL/GenBank/DDBJ databases">
        <authorList>
            <person name="de Groot N.N."/>
        </authorList>
    </citation>
    <scope>NUCLEOTIDE SEQUENCE [LARGE SCALE GENOMIC DNA]</scope>
    <source>
        <strain evidence="2 3">DSM 24956</strain>
    </source>
</reference>
<dbReference type="SUPFAM" id="SSF102405">
    <property type="entry name" value="MCP/YpsA-like"/>
    <property type="match status" value="1"/>
</dbReference>
<keyword evidence="3" id="KW-1185">Reference proteome</keyword>
<gene>
    <name evidence="2" type="ORF">SAMN05444411_1096</name>
</gene>
<evidence type="ECO:0000259" key="1">
    <source>
        <dbReference type="Pfam" id="PF10686"/>
    </source>
</evidence>
<name>A0A1H3E843_9FLAO</name>
<dbReference type="EMBL" id="FNNJ01000009">
    <property type="protein sequence ID" value="SDX74851.1"/>
    <property type="molecule type" value="Genomic_DNA"/>
</dbReference>
<evidence type="ECO:0000313" key="3">
    <source>
        <dbReference type="Proteomes" id="UP000199595"/>
    </source>
</evidence>
<dbReference type="Proteomes" id="UP000199595">
    <property type="component" value="Unassembled WGS sequence"/>
</dbReference>
<evidence type="ECO:0000313" key="2">
    <source>
        <dbReference type="EMBL" id="SDX74851.1"/>
    </source>
</evidence>
<protein>
    <recommendedName>
        <fullName evidence="1">YspA cpYpsA-related SLOG domain-containing protein</fullName>
    </recommendedName>
</protein>
<organism evidence="2 3">
    <name type="scientific">Lutibacter oricola</name>
    <dbReference type="NCBI Taxonomy" id="762486"/>
    <lineage>
        <taxon>Bacteria</taxon>
        <taxon>Pseudomonadati</taxon>
        <taxon>Bacteroidota</taxon>
        <taxon>Flavobacteriia</taxon>
        <taxon>Flavobacteriales</taxon>
        <taxon>Flavobacteriaceae</taxon>
        <taxon>Lutibacter</taxon>
    </lineage>
</organism>
<sequence length="119" mass="13680">MKLIIAGTRTFTDYKKLCTECDNILQDQSNIEIVSGAYYRGADKLGELYAKQRGYKITRFPAYWNKFGRAAGPKRNQHMANYADTLIAFWDGESRGTKNMIQLAEIRGLKIRTIYNNTN</sequence>
<dbReference type="Pfam" id="PF10686">
    <property type="entry name" value="YAcAr"/>
    <property type="match status" value="1"/>
</dbReference>
<dbReference type="OrthoDB" id="572639at2"/>
<proteinExistence type="predicted"/>
<dbReference type="AlphaFoldDB" id="A0A1H3E843"/>
<dbReference type="InterPro" id="IPR019627">
    <property type="entry name" value="YAcAr"/>
</dbReference>
<dbReference type="Gene3D" id="3.40.50.450">
    <property type="match status" value="1"/>
</dbReference>